<organism evidence="1 2">
    <name type="scientific">Orenia marismortui</name>
    <dbReference type="NCBI Taxonomy" id="46469"/>
    <lineage>
        <taxon>Bacteria</taxon>
        <taxon>Bacillati</taxon>
        <taxon>Bacillota</taxon>
        <taxon>Clostridia</taxon>
        <taxon>Halanaerobiales</taxon>
        <taxon>Halobacteroidaceae</taxon>
        <taxon>Orenia</taxon>
    </lineage>
</organism>
<dbReference type="STRING" id="926561.GCA_000379025_02603"/>
<protein>
    <submittedName>
        <fullName evidence="1">Uncharacterized protein DUF4911</fullName>
    </submittedName>
</protein>
<dbReference type="InterPro" id="IPR032587">
    <property type="entry name" value="DUF4911"/>
</dbReference>
<evidence type="ECO:0000313" key="2">
    <source>
        <dbReference type="Proteomes" id="UP000295832"/>
    </source>
</evidence>
<dbReference type="EMBL" id="SOEG01000036">
    <property type="protein sequence ID" value="TDX46772.1"/>
    <property type="molecule type" value="Genomic_DNA"/>
</dbReference>
<dbReference type="Pfam" id="PF16256">
    <property type="entry name" value="DUF4911"/>
    <property type="match status" value="1"/>
</dbReference>
<name>A0A4R8GM60_9FIRM</name>
<evidence type="ECO:0000313" key="1">
    <source>
        <dbReference type="EMBL" id="TDX46772.1"/>
    </source>
</evidence>
<dbReference type="RefSeq" id="WP_018249762.1">
    <property type="nucleotide sequence ID" value="NZ_SOEG01000036.1"/>
</dbReference>
<reference evidence="1 2" key="1">
    <citation type="submission" date="2019-03" db="EMBL/GenBank/DDBJ databases">
        <title>Subsurface microbial communities from deep shales in Ohio and West Virginia, USA.</title>
        <authorList>
            <person name="Wrighton K."/>
        </authorList>
    </citation>
    <scope>NUCLEOTIDE SEQUENCE [LARGE SCALE GENOMIC DNA]</scope>
    <source>
        <strain evidence="1 2">MSL 6dP</strain>
    </source>
</reference>
<sequence>MDTIGFQVQVEQSELYFVDNILKSYEGLAFTTVVGVEDGIGTLNVEVSAGTKEDVLEILHNLENQIDLEIIKG</sequence>
<keyword evidence="2" id="KW-1185">Reference proteome</keyword>
<proteinExistence type="predicted"/>
<dbReference type="Proteomes" id="UP000295832">
    <property type="component" value="Unassembled WGS sequence"/>
</dbReference>
<gene>
    <name evidence="1" type="ORF">C7959_1364</name>
</gene>
<dbReference type="AlphaFoldDB" id="A0A4R8GM60"/>
<accession>A0A4R8GM60</accession>
<comment type="caution">
    <text evidence="1">The sequence shown here is derived from an EMBL/GenBank/DDBJ whole genome shotgun (WGS) entry which is preliminary data.</text>
</comment>